<protein>
    <submittedName>
        <fullName evidence="1">Uncharacterized protein</fullName>
    </submittedName>
</protein>
<evidence type="ECO:0000313" key="2">
    <source>
        <dbReference type="Proteomes" id="UP000222163"/>
    </source>
</evidence>
<gene>
    <name evidence="1" type="ORF">CSC81_17635</name>
</gene>
<evidence type="ECO:0000313" key="1">
    <source>
        <dbReference type="EMBL" id="PHN95950.1"/>
    </source>
</evidence>
<accession>A0A2G1BPI5</accession>
<name>A0A2G1BPI5_9FLAO</name>
<dbReference type="Proteomes" id="UP000222163">
    <property type="component" value="Unassembled WGS sequence"/>
</dbReference>
<dbReference type="AlphaFoldDB" id="A0A2G1BPI5"/>
<sequence length="90" mass="10208">ALERFESIRRAWSSTGLDVQPDGAWLHNEPPAMQREVAAVLREINWRLRELDRELHARVIRYAAGDLPMLERYLKEVRATAGAPEGAAVS</sequence>
<reference evidence="1 2" key="1">
    <citation type="journal article" date="2016" name="Nat. Commun.">
        <title>Microbial interactions lead to rapid micro-scale successions on model marine particles.</title>
        <authorList>
            <person name="Datta M.S."/>
            <person name="Sliwerska E."/>
            <person name="Gore J."/>
            <person name="Polz M.F."/>
            <person name="Cordero O.X."/>
        </authorList>
    </citation>
    <scope>NUCLEOTIDE SEQUENCE [LARGE SCALE GENOMIC DNA]</scope>
    <source>
        <strain evidence="1 2">4G03</strain>
    </source>
</reference>
<dbReference type="EMBL" id="PDUU01000762">
    <property type="protein sequence ID" value="PHN95950.1"/>
    <property type="molecule type" value="Genomic_DNA"/>
</dbReference>
<organism evidence="1 2">
    <name type="scientific">Tenacibaculum discolor</name>
    <dbReference type="NCBI Taxonomy" id="361581"/>
    <lineage>
        <taxon>Bacteria</taxon>
        <taxon>Pseudomonadati</taxon>
        <taxon>Bacteroidota</taxon>
        <taxon>Flavobacteriia</taxon>
        <taxon>Flavobacteriales</taxon>
        <taxon>Flavobacteriaceae</taxon>
        <taxon>Tenacibaculum</taxon>
    </lineage>
</organism>
<dbReference type="RefSeq" id="WP_176550666.1">
    <property type="nucleotide sequence ID" value="NZ_PDUU01000762.1"/>
</dbReference>
<proteinExistence type="predicted"/>
<feature type="non-terminal residue" evidence="1">
    <location>
        <position position="1"/>
    </location>
</feature>
<comment type="caution">
    <text evidence="1">The sequence shown here is derived from an EMBL/GenBank/DDBJ whole genome shotgun (WGS) entry which is preliminary data.</text>
</comment>